<keyword evidence="8 12" id="KW-0342">GTP-binding</keyword>
<evidence type="ECO:0000256" key="13">
    <source>
        <dbReference type="PIRSR" id="PIRSR037947-1"/>
    </source>
</evidence>
<feature type="lipid moiety-binding region" description="S-palmitoyl cysteine" evidence="14">
    <location>
        <position position="3"/>
    </location>
</feature>
<evidence type="ECO:0000256" key="9">
    <source>
        <dbReference type="ARBA" id="ARBA00023136"/>
    </source>
</evidence>
<gene>
    <name evidence="16" type="ORF">EB796_023769</name>
</gene>
<keyword evidence="11" id="KW-0449">Lipoprotein</keyword>
<evidence type="ECO:0000256" key="5">
    <source>
        <dbReference type="ARBA" id="ARBA00022475"/>
    </source>
</evidence>
<evidence type="ECO:0000256" key="1">
    <source>
        <dbReference type="ARBA" id="ARBA00004342"/>
    </source>
</evidence>
<accession>A0A7J7IWW8</accession>
<feature type="domain" description="C-CAP/cofactor C-like" evidence="15">
    <location>
        <begin position="20"/>
        <end position="175"/>
    </location>
</feature>
<evidence type="ECO:0000256" key="12">
    <source>
        <dbReference type="PIRNR" id="PIRNR037947"/>
    </source>
</evidence>
<dbReference type="GO" id="GO:0005929">
    <property type="term" value="C:cilium"/>
    <property type="evidence" value="ECO:0007669"/>
    <property type="project" value="TreeGrafter"/>
</dbReference>
<feature type="lipid moiety-binding region" description="N-myristoyl glycine" evidence="14">
    <location>
        <position position="2"/>
    </location>
</feature>
<dbReference type="SUPFAM" id="SSF69340">
    <property type="entry name" value="C-terminal domain of adenylylcyclase associated protein"/>
    <property type="match status" value="1"/>
</dbReference>
<keyword evidence="6" id="KW-0519">Myristate</keyword>
<dbReference type="GO" id="GO:0005096">
    <property type="term" value="F:GTPase activator activity"/>
    <property type="evidence" value="ECO:0007669"/>
    <property type="project" value="UniProtKB-UniRule"/>
</dbReference>
<dbReference type="InterPro" id="IPR017901">
    <property type="entry name" value="C-CAP_CF_C-like"/>
</dbReference>
<dbReference type="PANTHER" id="PTHR15440">
    <property type="entry name" value="XRP2 PROTEIN"/>
    <property type="match status" value="1"/>
</dbReference>
<sequence>MGCLFSKSANHTKLSEDESPQEFSWDKRKQLDVKNFVLDKQSGETIGRLPGSINGQQFIIQNCENCDIYVFDHCATVTVDDCVNCRIFIAAIKSSIFVRDCTDCVVATSCQQFRTRDCKKLTAFLCCVTQPIIESTTGVKFGCLKMFYPQFEQHLQAAGISRFNNNWNNIHDFTPVPGENNCSFLQQQVSLTDYLPLPTVEPLNTIEVSVEARNSVIPYTVGSKQRPAGHSCLIAIFHFNHQIQLTTNVMAMLQEFILVQTAEMTMNDSQAKRVFKKNDCLPQITAGPVIMLEYSVHDVEAIQNILKKADHREMLHISDSIEDGAREIDCLNNLTEMQMSV</sequence>
<name>A0A7J7IWW8_BUGNE</name>
<dbReference type="OrthoDB" id="194775at2759"/>
<evidence type="ECO:0000256" key="10">
    <source>
        <dbReference type="ARBA" id="ARBA00023139"/>
    </source>
</evidence>
<protein>
    <recommendedName>
        <fullName evidence="3 12">Protein XRP2</fullName>
    </recommendedName>
</protein>
<comment type="subcellular location">
    <subcellularLocation>
        <location evidence="1">Cell membrane</location>
        <topology evidence="1">Lipid-anchor</topology>
        <orientation evidence="1">Cytoplasmic side</orientation>
    </subcellularLocation>
</comment>
<dbReference type="SMART" id="SM00673">
    <property type="entry name" value="CARP"/>
    <property type="match status" value="2"/>
</dbReference>
<dbReference type="GO" id="GO:1990075">
    <property type="term" value="C:periciliary membrane compartment"/>
    <property type="evidence" value="ECO:0007669"/>
    <property type="project" value="TreeGrafter"/>
</dbReference>
<reference evidence="16" key="1">
    <citation type="submission" date="2020-06" db="EMBL/GenBank/DDBJ databases">
        <title>Draft genome of Bugula neritina, a colonial animal packing powerful symbionts and potential medicines.</title>
        <authorList>
            <person name="Rayko M."/>
        </authorList>
    </citation>
    <scope>NUCLEOTIDE SEQUENCE [LARGE SCALE GENOMIC DNA]</scope>
    <source>
        <strain evidence="16">Kwan_BN1</strain>
    </source>
</reference>
<evidence type="ECO:0000256" key="14">
    <source>
        <dbReference type="PIRSR" id="PIRSR037947-2"/>
    </source>
</evidence>
<keyword evidence="9" id="KW-0472">Membrane</keyword>
<dbReference type="InterPro" id="IPR006599">
    <property type="entry name" value="CARP_motif"/>
</dbReference>
<keyword evidence="7 12" id="KW-0547">Nucleotide-binding</keyword>
<dbReference type="InterPro" id="IPR036850">
    <property type="entry name" value="NDK-like_dom_sf"/>
</dbReference>
<dbReference type="Proteomes" id="UP000593567">
    <property type="component" value="Unassembled WGS sequence"/>
</dbReference>
<dbReference type="GO" id="GO:0006892">
    <property type="term" value="P:post-Golgi vesicle-mediated transport"/>
    <property type="evidence" value="ECO:0007669"/>
    <property type="project" value="TreeGrafter"/>
</dbReference>
<keyword evidence="10" id="KW-0564">Palmitate</keyword>
<evidence type="ECO:0000256" key="3">
    <source>
        <dbReference type="ARBA" id="ARBA00015771"/>
    </source>
</evidence>
<feature type="binding site" evidence="13">
    <location>
        <begin position="111"/>
        <end position="114"/>
    </location>
    <ligand>
        <name>GTP</name>
        <dbReference type="ChEBI" id="CHEBI:37565"/>
    </ligand>
</feature>
<dbReference type="PROSITE" id="PS51329">
    <property type="entry name" value="C_CAP_COFACTOR_C"/>
    <property type="match status" value="1"/>
</dbReference>
<evidence type="ECO:0000313" key="17">
    <source>
        <dbReference type="Proteomes" id="UP000593567"/>
    </source>
</evidence>
<dbReference type="Gene3D" id="3.30.70.141">
    <property type="entry name" value="Nucleoside diphosphate kinase-like domain"/>
    <property type="match status" value="1"/>
</dbReference>
<evidence type="ECO:0000256" key="8">
    <source>
        <dbReference type="ARBA" id="ARBA00023134"/>
    </source>
</evidence>
<dbReference type="InterPro" id="IPR036223">
    <property type="entry name" value="CAP_C_sf"/>
</dbReference>
<dbReference type="SUPFAM" id="SSF54919">
    <property type="entry name" value="Nucleoside diphosphate kinase, NDK"/>
    <property type="match status" value="1"/>
</dbReference>
<comment type="similarity">
    <text evidence="2 12">Belongs to the TBCC family.</text>
</comment>
<evidence type="ECO:0000256" key="11">
    <source>
        <dbReference type="ARBA" id="ARBA00023288"/>
    </source>
</evidence>
<dbReference type="InterPro" id="IPR012945">
    <property type="entry name" value="Tubulin-bd_cofactor_C_dom"/>
</dbReference>
<evidence type="ECO:0000313" key="16">
    <source>
        <dbReference type="EMBL" id="KAF6017904.1"/>
    </source>
</evidence>
<organism evidence="16 17">
    <name type="scientific">Bugula neritina</name>
    <name type="common">Brown bryozoan</name>
    <name type="synonym">Sertularia neritina</name>
    <dbReference type="NCBI Taxonomy" id="10212"/>
    <lineage>
        <taxon>Eukaryota</taxon>
        <taxon>Metazoa</taxon>
        <taxon>Spiralia</taxon>
        <taxon>Lophotrochozoa</taxon>
        <taxon>Bryozoa</taxon>
        <taxon>Gymnolaemata</taxon>
        <taxon>Cheilostomatida</taxon>
        <taxon>Flustrina</taxon>
        <taxon>Buguloidea</taxon>
        <taxon>Bugulidae</taxon>
        <taxon>Bugula</taxon>
    </lineage>
</organism>
<dbReference type="GO" id="GO:0005525">
    <property type="term" value="F:GTP binding"/>
    <property type="evidence" value="ECO:0007669"/>
    <property type="project" value="UniProtKB-UniRule"/>
</dbReference>
<evidence type="ECO:0000259" key="15">
    <source>
        <dbReference type="PROSITE" id="PS51329"/>
    </source>
</evidence>
<keyword evidence="17" id="KW-1185">Reference proteome</keyword>
<dbReference type="InterPro" id="IPR039093">
    <property type="entry name" value="XRP2"/>
</dbReference>
<dbReference type="InterPro" id="IPR016098">
    <property type="entry name" value="CAP/MinC_C"/>
</dbReference>
<dbReference type="EMBL" id="VXIV02003351">
    <property type="protein sequence ID" value="KAF6017904.1"/>
    <property type="molecule type" value="Genomic_DNA"/>
</dbReference>
<dbReference type="AlphaFoldDB" id="A0A7J7IWW8"/>
<evidence type="ECO:0000256" key="7">
    <source>
        <dbReference type="ARBA" id="ARBA00022741"/>
    </source>
</evidence>
<evidence type="ECO:0000256" key="4">
    <source>
        <dbReference type="ARBA" id="ARBA00022468"/>
    </source>
</evidence>
<evidence type="ECO:0000256" key="6">
    <source>
        <dbReference type="ARBA" id="ARBA00022707"/>
    </source>
</evidence>
<keyword evidence="5" id="KW-1003">Cell membrane</keyword>
<proteinExistence type="inferred from homology"/>
<comment type="caution">
    <text evidence="16">The sequence shown here is derived from an EMBL/GenBank/DDBJ whole genome shotgun (WGS) entry which is preliminary data.</text>
</comment>
<dbReference type="PANTHER" id="PTHR15440:SF0">
    <property type="entry name" value="PROTEIN XRP2"/>
    <property type="match status" value="1"/>
</dbReference>
<dbReference type="Pfam" id="PF07986">
    <property type="entry name" value="TBCC"/>
    <property type="match status" value="1"/>
</dbReference>
<dbReference type="PIRSF" id="PIRSF037947">
    <property type="entry name" value="Protein_XRP2"/>
    <property type="match status" value="1"/>
</dbReference>
<dbReference type="FunFam" id="2.160.20.70:FF:000004">
    <property type="entry name" value="Protein XRP2"/>
    <property type="match status" value="1"/>
</dbReference>
<evidence type="ECO:0000256" key="2">
    <source>
        <dbReference type="ARBA" id="ARBA00008848"/>
    </source>
</evidence>
<keyword evidence="4 12" id="KW-0343">GTPase activation</keyword>
<comment type="function">
    <text evidence="12">Acts as a GTPase-activating protein (GAP) for tubulin in concert with tubulin-specific chaperone C, but does not enhance tubulin heterodimerization.</text>
</comment>
<dbReference type="Gene3D" id="2.160.20.70">
    <property type="match status" value="1"/>
</dbReference>